<evidence type="ECO:0000256" key="3">
    <source>
        <dbReference type="ARBA" id="ARBA00022729"/>
    </source>
</evidence>
<keyword evidence="5" id="KW-0812">Transmembrane</keyword>
<organism evidence="7">
    <name type="scientific">freshwater metagenome</name>
    <dbReference type="NCBI Taxonomy" id="449393"/>
    <lineage>
        <taxon>unclassified sequences</taxon>
        <taxon>metagenomes</taxon>
        <taxon>ecological metagenomes</taxon>
    </lineage>
</organism>
<proteinExistence type="predicted"/>
<keyword evidence="5" id="KW-1133">Transmembrane helix</keyword>
<comment type="subcellular location">
    <subcellularLocation>
        <location evidence="1">Cell envelope</location>
    </subcellularLocation>
</comment>
<dbReference type="InterPro" id="IPR032694">
    <property type="entry name" value="CopC/D"/>
</dbReference>
<feature type="transmembrane region" description="Helical" evidence="5">
    <location>
        <begin position="164"/>
        <end position="188"/>
    </location>
</feature>
<dbReference type="AlphaFoldDB" id="A0A094QZT5"/>
<gene>
    <name evidence="7" type="ORF">GM50_2840</name>
</gene>
<keyword evidence="4" id="KW-0186">Copper</keyword>
<evidence type="ECO:0000256" key="5">
    <source>
        <dbReference type="SAM" id="Phobius"/>
    </source>
</evidence>
<feature type="domain" description="CopC" evidence="6">
    <location>
        <begin position="44"/>
        <end position="134"/>
    </location>
</feature>
<dbReference type="GO" id="GO:0030313">
    <property type="term" value="C:cell envelope"/>
    <property type="evidence" value="ECO:0007669"/>
    <property type="project" value="UniProtKB-SubCell"/>
</dbReference>
<evidence type="ECO:0000256" key="2">
    <source>
        <dbReference type="ARBA" id="ARBA00022723"/>
    </source>
</evidence>
<dbReference type="GO" id="GO:0046688">
    <property type="term" value="P:response to copper ion"/>
    <property type="evidence" value="ECO:0007669"/>
    <property type="project" value="InterPro"/>
</dbReference>
<dbReference type="GO" id="GO:0006825">
    <property type="term" value="P:copper ion transport"/>
    <property type="evidence" value="ECO:0007669"/>
    <property type="project" value="InterPro"/>
</dbReference>
<dbReference type="GO" id="GO:0042597">
    <property type="term" value="C:periplasmic space"/>
    <property type="evidence" value="ECO:0007669"/>
    <property type="project" value="InterPro"/>
</dbReference>
<keyword evidence="2" id="KW-0479">Metal-binding</keyword>
<reference evidence="7" key="1">
    <citation type="submission" date="2014-05" db="EMBL/GenBank/DDBJ databases">
        <title>Key roles for freshwater Actinobacteria revealed by deep metagenomic sequencing.</title>
        <authorList>
            <person name="Ghai R."/>
            <person name="Mizuno C.M."/>
            <person name="Picazo A."/>
            <person name="Camacho A."/>
            <person name="Rodriguez-Valera F."/>
        </authorList>
    </citation>
    <scope>NUCLEOTIDE SEQUENCE</scope>
</reference>
<dbReference type="EMBL" id="JNSK01000005">
    <property type="protein sequence ID" value="KGA20171.1"/>
    <property type="molecule type" value="Genomic_DNA"/>
</dbReference>
<keyword evidence="3" id="KW-0732">Signal</keyword>
<dbReference type="SUPFAM" id="SSF81296">
    <property type="entry name" value="E set domains"/>
    <property type="match status" value="1"/>
</dbReference>
<dbReference type="PANTHER" id="PTHR34820">
    <property type="entry name" value="INNER MEMBRANE PROTEIN YEBZ"/>
    <property type="match status" value="1"/>
</dbReference>
<dbReference type="InterPro" id="IPR007348">
    <property type="entry name" value="CopC_dom"/>
</dbReference>
<dbReference type="Pfam" id="PF04234">
    <property type="entry name" value="CopC"/>
    <property type="match status" value="1"/>
</dbReference>
<dbReference type="GO" id="GO:0005886">
    <property type="term" value="C:plasma membrane"/>
    <property type="evidence" value="ECO:0007669"/>
    <property type="project" value="TreeGrafter"/>
</dbReference>
<evidence type="ECO:0000256" key="4">
    <source>
        <dbReference type="ARBA" id="ARBA00023008"/>
    </source>
</evidence>
<dbReference type="PANTHER" id="PTHR34820:SF4">
    <property type="entry name" value="INNER MEMBRANE PROTEIN YEBZ"/>
    <property type="match status" value="1"/>
</dbReference>
<accession>A0A094QZT5</accession>
<evidence type="ECO:0000256" key="1">
    <source>
        <dbReference type="ARBA" id="ARBA00004196"/>
    </source>
</evidence>
<keyword evidence="5" id="KW-0472">Membrane</keyword>
<name>A0A094QZT5_9ZZZZ</name>
<evidence type="ECO:0000313" key="7">
    <source>
        <dbReference type="EMBL" id="KGA20171.1"/>
    </source>
</evidence>
<sequence length="195" mass="20371">MRIKSLLKFESIDKGEDVKSVAKTFAGIALVAALLNMPMAHANTLVATSPIAGSTLKAGPSAVTITTELPLIEEGNDIIVTDPNGKRVDTGILTVLGTEAVAEMKPLVTSGVYTVTYLLLAEADLPLEGSFTFNYSAIVISTPTPSAVPEPISSTPSQPSGSNFATNAFVIFLLGLSVLVLVGMGAYARKIFKEK</sequence>
<evidence type="ECO:0000259" key="6">
    <source>
        <dbReference type="Pfam" id="PF04234"/>
    </source>
</evidence>
<comment type="caution">
    <text evidence="7">The sequence shown here is derived from an EMBL/GenBank/DDBJ whole genome shotgun (WGS) entry which is preliminary data.</text>
</comment>
<dbReference type="GO" id="GO:0005507">
    <property type="term" value="F:copper ion binding"/>
    <property type="evidence" value="ECO:0007669"/>
    <property type="project" value="InterPro"/>
</dbReference>
<protein>
    <recommendedName>
        <fullName evidence="6">CopC domain-containing protein</fullName>
    </recommendedName>
</protein>
<dbReference type="InterPro" id="IPR014756">
    <property type="entry name" value="Ig_E-set"/>
</dbReference>
<dbReference type="Gene3D" id="2.60.40.1220">
    <property type="match status" value="1"/>
</dbReference>
<dbReference type="InterPro" id="IPR014755">
    <property type="entry name" value="Cu-Rt/internalin_Ig-like"/>
</dbReference>